<name>A0A3A6Q7P3_9EURY</name>
<feature type="transmembrane region" description="Helical" evidence="2">
    <location>
        <begin position="63"/>
        <end position="83"/>
    </location>
</feature>
<keyword evidence="6" id="KW-1185">Reference proteome</keyword>
<feature type="domain" description="TraC-like" evidence="4">
    <location>
        <begin position="157"/>
        <end position="354"/>
    </location>
</feature>
<comment type="caution">
    <text evidence="5">The sequence shown here is derived from an EMBL/GenBank/DDBJ whole genome shotgun (WGS) entry which is preliminary data.</text>
</comment>
<protein>
    <submittedName>
        <fullName evidence="5">Uncharacterized protein</fullName>
    </submittedName>
</protein>
<accession>A0A3A6Q7P3</accession>
<evidence type="ECO:0000313" key="5">
    <source>
        <dbReference type="EMBL" id="RJX43123.1"/>
    </source>
</evidence>
<organism evidence="5 6">
    <name type="scientific">Halonotius aquaticus</name>
    <dbReference type="NCBI Taxonomy" id="2216978"/>
    <lineage>
        <taxon>Archaea</taxon>
        <taxon>Methanobacteriati</taxon>
        <taxon>Methanobacteriota</taxon>
        <taxon>Stenosarchaea group</taxon>
        <taxon>Halobacteria</taxon>
        <taxon>Halobacteriales</taxon>
        <taxon>Haloferacaceae</taxon>
        <taxon>Halonotius</taxon>
    </lineage>
</organism>
<feature type="domain" description="PrgI-like" evidence="3">
    <location>
        <begin position="20"/>
        <end position="108"/>
    </location>
</feature>
<feature type="region of interest" description="Disordered" evidence="1">
    <location>
        <begin position="351"/>
        <end position="376"/>
    </location>
</feature>
<dbReference type="Proteomes" id="UP000276588">
    <property type="component" value="Unassembled WGS sequence"/>
</dbReference>
<evidence type="ECO:0000313" key="6">
    <source>
        <dbReference type="Proteomes" id="UP000276588"/>
    </source>
</evidence>
<dbReference type="RefSeq" id="WP_120102769.1">
    <property type="nucleotide sequence ID" value="NZ_QKNY01000010.1"/>
</dbReference>
<reference evidence="5 6" key="1">
    <citation type="submission" date="2018-06" db="EMBL/GenBank/DDBJ databases">
        <title>Halonotius sp. F13-13 a new haloarchaeeon isolated from a solar saltern from Isla Cristina, Huelva, Spain.</title>
        <authorList>
            <person name="Duran-Viseras A."/>
            <person name="Sanchez-Porro C."/>
            <person name="Ventosa A."/>
        </authorList>
    </citation>
    <scope>NUCLEOTIDE SEQUENCE [LARGE SCALE GENOMIC DNA]</scope>
    <source>
        <strain evidence="5 6">F13-13</strain>
    </source>
</reference>
<proteinExistence type="predicted"/>
<dbReference type="InterPro" id="IPR058596">
    <property type="entry name" value="TraC-like_dom"/>
</dbReference>
<keyword evidence="2" id="KW-0472">Membrane</keyword>
<evidence type="ECO:0000259" key="4">
    <source>
        <dbReference type="Pfam" id="PF26593"/>
    </source>
</evidence>
<dbReference type="AlphaFoldDB" id="A0A3A6Q7P3"/>
<dbReference type="InterPro" id="IPR058597">
    <property type="entry name" value="PrgI-like_dom"/>
</dbReference>
<evidence type="ECO:0000256" key="1">
    <source>
        <dbReference type="SAM" id="MobiDB-lite"/>
    </source>
</evidence>
<gene>
    <name evidence="5" type="ORF">DM826_07395</name>
</gene>
<evidence type="ECO:0000256" key="2">
    <source>
        <dbReference type="SAM" id="Phobius"/>
    </source>
</evidence>
<keyword evidence="2" id="KW-1133">Transmembrane helix</keyword>
<sequence>MSAQRNQTQPIPQEEEDSFTIFRGYTVKDALLFAPAGLVFIASAVFIPEIIARLPISVNQYILLGPGIGVSVLCALIGVVTLLTTPSHYSPREWASLHLRHRVRPSEVIHQEANYDQKNRETTEDQEMGFIASAVGSTQRTQDVTHVEEILPASVSESSGVVRLTNGDVAGAVKVEPTNLSLATGQQWGSVVGELTGIVNTVDHSIKIYHTTRDFDVEEYLDPFVNRLNDDDVRSSPVLDAVLRDFLEWYPRELEMQGTKQSEFYVVVGVSEAEVKSTARSEGVIDQLADMPGFSFIFSSDDEELHESVIRGRQREQLYRRLEAVEQQVRKIEGVEGTILPAEDHAALIAESWQRTDYEPGGELEPTPTGTKLSPD</sequence>
<dbReference type="Pfam" id="PF26593">
    <property type="entry name" value="TraC-like"/>
    <property type="match status" value="1"/>
</dbReference>
<dbReference type="EMBL" id="QKNY01000010">
    <property type="protein sequence ID" value="RJX43123.1"/>
    <property type="molecule type" value="Genomic_DNA"/>
</dbReference>
<feature type="transmembrane region" description="Helical" evidence="2">
    <location>
        <begin position="30"/>
        <end position="51"/>
    </location>
</feature>
<dbReference type="Pfam" id="PF26592">
    <property type="entry name" value="PrgI_like"/>
    <property type="match status" value="1"/>
</dbReference>
<evidence type="ECO:0000259" key="3">
    <source>
        <dbReference type="Pfam" id="PF26592"/>
    </source>
</evidence>
<dbReference type="OrthoDB" id="299650at2157"/>
<keyword evidence="2" id="KW-0812">Transmembrane</keyword>